<dbReference type="SUPFAM" id="SSF52172">
    <property type="entry name" value="CheY-like"/>
    <property type="match status" value="1"/>
</dbReference>
<evidence type="ECO:0000259" key="7">
    <source>
        <dbReference type="PROSITE" id="PS50045"/>
    </source>
</evidence>
<keyword evidence="4" id="KW-0238">DNA-binding</keyword>
<feature type="domain" description="Response regulatory" evidence="8">
    <location>
        <begin position="3"/>
        <end position="117"/>
    </location>
</feature>
<dbReference type="PANTHER" id="PTHR32071">
    <property type="entry name" value="TRANSCRIPTIONAL REGULATORY PROTEIN"/>
    <property type="match status" value="1"/>
</dbReference>
<dbReference type="SMART" id="SM00448">
    <property type="entry name" value="REC"/>
    <property type="match status" value="1"/>
</dbReference>
<evidence type="ECO:0000256" key="6">
    <source>
        <dbReference type="PROSITE-ProRule" id="PRU00169"/>
    </source>
</evidence>
<feature type="modified residue" description="4-aspartylphosphate" evidence="6">
    <location>
        <position position="52"/>
    </location>
</feature>
<dbReference type="InterPro" id="IPR058031">
    <property type="entry name" value="AAA_lid_NorR"/>
</dbReference>
<dbReference type="InterPro" id="IPR002197">
    <property type="entry name" value="HTH_Fis"/>
</dbReference>
<dbReference type="Pfam" id="PF02954">
    <property type="entry name" value="HTH_8"/>
    <property type="match status" value="1"/>
</dbReference>
<evidence type="ECO:0000259" key="8">
    <source>
        <dbReference type="PROSITE" id="PS50110"/>
    </source>
</evidence>
<evidence type="ECO:0000313" key="9">
    <source>
        <dbReference type="EMBL" id="SDN91544.1"/>
    </source>
</evidence>
<keyword evidence="10" id="KW-1185">Reference proteome</keyword>
<dbReference type="InterPro" id="IPR025944">
    <property type="entry name" value="Sigma_54_int_dom_CS"/>
</dbReference>
<dbReference type="GO" id="GO:0006355">
    <property type="term" value="P:regulation of DNA-templated transcription"/>
    <property type="evidence" value="ECO:0007669"/>
    <property type="project" value="InterPro"/>
</dbReference>
<dbReference type="RefSeq" id="WP_092066010.1">
    <property type="nucleotide sequence ID" value="NZ_FNIN01000011.1"/>
</dbReference>
<dbReference type="PRINTS" id="PR00819">
    <property type="entry name" value="CBXCFQXSUPER"/>
</dbReference>
<dbReference type="PROSITE" id="PS50045">
    <property type="entry name" value="SIGMA54_INTERACT_4"/>
    <property type="match status" value="1"/>
</dbReference>
<keyword evidence="1" id="KW-0547">Nucleotide-binding</keyword>
<dbReference type="InterPro" id="IPR025662">
    <property type="entry name" value="Sigma_54_int_dom_ATP-bd_1"/>
</dbReference>
<dbReference type="Pfam" id="PF25601">
    <property type="entry name" value="AAA_lid_14"/>
    <property type="match status" value="1"/>
</dbReference>
<dbReference type="PROSITE" id="PS00676">
    <property type="entry name" value="SIGMA54_INTERACT_2"/>
    <property type="match status" value="1"/>
</dbReference>
<sequence>MARILIVDDDASLQQVLEIACLKKKWSPYLAGDLKTARNYLNNYPVDVVLLDLKLGQESGLDLLREIRESMPDLPVVMITAFAETQSAVEAMKLGAIDYLAKPFDITELFIIVDRILQEKRLKAENLYLKRKVGGYFGEIIGLCPQMQKVFELVKQIGPTEINVLITGESGTGKEIIARSIHEASGRASQPFVPINCGAIPENLFESELFGYKRGAFTGADRAKKGLLEEAQGGTIFLDEVAELPPSMQVKLLRCIQEKTFRPLGGAEEKKIDVRFLAATNQNILEMVSHGQFREDLFYRLSGVIINLPPLRDRGDDIIALAEYFLKRACKEQKKNIIGFAPKAILKLKGYSYPGNVRELENIIERAVALEKEDVIQPESLIMYEYDSASQKLEMDKVLKGEISLDDYLILKEREILEAALKRAKNKTQAAELLGLNLRQFRYRLQKTGLEG</sequence>
<keyword evidence="5" id="KW-0804">Transcription</keyword>
<dbReference type="Gene3D" id="1.10.8.60">
    <property type="match status" value="1"/>
</dbReference>
<keyword evidence="2" id="KW-0067">ATP-binding</keyword>
<dbReference type="Gene3D" id="3.40.50.300">
    <property type="entry name" value="P-loop containing nucleotide triphosphate hydrolases"/>
    <property type="match status" value="1"/>
</dbReference>
<reference evidence="9 10" key="1">
    <citation type="submission" date="2016-10" db="EMBL/GenBank/DDBJ databases">
        <authorList>
            <person name="de Groot N.N."/>
        </authorList>
    </citation>
    <scope>NUCLEOTIDE SEQUENCE [LARGE SCALE GENOMIC DNA]</scope>
    <source>
        <strain evidence="9 10">DSM 15269</strain>
    </source>
</reference>
<keyword evidence="6" id="KW-0597">Phosphoprotein</keyword>
<evidence type="ECO:0000256" key="1">
    <source>
        <dbReference type="ARBA" id="ARBA00022741"/>
    </source>
</evidence>
<dbReference type="FunFam" id="3.40.50.300:FF:000006">
    <property type="entry name" value="DNA-binding transcriptional regulator NtrC"/>
    <property type="match status" value="1"/>
</dbReference>
<feature type="domain" description="Sigma-54 factor interaction" evidence="7">
    <location>
        <begin position="140"/>
        <end position="369"/>
    </location>
</feature>
<dbReference type="GO" id="GO:0000160">
    <property type="term" value="P:phosphorelay signal transduction system"/>
    <property type="evidence" value="ECO:0007669"/>
    <property type="project" value="InterPro"/>
</dbReference>
<gene>
    <name evidence="9" type="ORF">SAMN04488516_11151</name>
</gene>
<evidence type="ECO:0000256" key="3">
    <source>
        <dbReference type="ARBA" id="ARBA00023015"/>
    </source>
</evidence>
<dbReference type="InterPro" id="IPR000641">
    <property type="entry name" value="CbxX/CfxQ"/>
</dbReference>
<dbReference type="AlphaFoldDB" id="A0A1H0FA89"/>
<dbReference type="Gene3D" id="3.40.50.2300">
    <property type="match status" value="1"/>
</dbReference>
<dbReference type="Proteomes" id="UP000199602">
    <property type="component" value="Unassembled WGS sequence"/>
</dbReference>
<dbReference type="SUPFAM" id="SSF52540">
    <property type="entry name" value="P-loop containing nucleoside triphosphate hydrolases"/>
    <property type="match status" value="1"/>
</dbReference>
<dbReference type="GO" id="GO:0005524">
    <property type="term" value="F:ATP binding"/>
    <property type="evidence" value="ECO:0007669"/>
    <property type="project" value="UniProtKB-KW"/>
</dbReference>
<evidence type="ECO:0000256" key="5">
    <source>
        <dbReference type="ARBA" id="ARBA00023163"/>
    </source>
</evidence>
<evidence type="ECO:0000256" key="2">
    <source>
        <dbReference type="ARBA" id="ARBA00022840"/>
    </source>
</evidence>
<dbReference type="PRINTS" id="PR01590">
    <property type="entry name" value="HTHFIS"/>
</dbReference>
<dbReference type="InterPro" id="IPR027417">
    <property type="entry name" value="P-loop_NTPase"/>
</dbReference>
<dbReference type="InterPro" id="IPR001789">
    <property type="entry name" value="Sig_transdc_resp-reg_receiver"/>
</dbReference>
<organism evidence="9 10">
    <name type="scientific">Desulfonauticus submarinus</name>
    <dbReference type="NCBI Taxonomy" id="206665"/>
    <lineage>
        <taxon>Bacteria</taxon>
        <taxon>Pseudomonadati</taxon>
        <taxon>Thermodesulfobacteriota</taxon>
        <taxon>Desulfovibrionia</taxon>
        <taxon>Desulfovibrionales</taxon>
        <taxon>Desulfonauticaceae</taxon>
        <taxon>Desulfonauticus</taxon>
    </lineage>
</organism>
<dbReference type="InterPro" id="IPR025943">
    <property type="entry name" value="Sigma_54_int_dom_ATP-bd_2"/>
</dbReference>
<dbReference type="STRING" id="206665.SAMN04488516_11151"/>
<name>A0A1H0FA89_9BACT</name>
<dbReference type="Pfam" id="PF00072">
    <property type="entry name" value="Response_reg"/>
    <property type="match status" value="1"/>
</dbReference>
<dbReference type="PROSITE" id="PS00688">
    <property type="entry name" value="SIGMA54_INTERACT_3"/>
    <property type="match status" value="1"/>
</dbReference>
<dbReference type="PROSITE" id="PS00675">
    <property type="entry name" value="SIGMA54_INTERACT_1"/>
    <property type="match status" value="1"/>
</dbReference>
<protein>
    <submittedName>
        <fullName evidence="9">Two-component system, NtrC family, response regulator PilR</fullName>
    </submittedName>
</protein>
<dbReference type="EMBL" id="FNIN01000011">
    <property type="protein sequence ID" value="SDN91544.1"/>
    <property type="molecule type" value="Genomic_DNA"/>
</dbReference>
<dbReference type="SUPFAM" id="SSF46689">
    <property type="entry name" value="Homeodomain-like"/>
    <property type="match status" value="1"/>
</dbReference>
<dbReference type="SMART" id="SM00382">
    <property type="entry name" value="AAA"/>
    <property type="match status" value="1"/>
</dbReference>
<dbReference type="PROSITE" id="PS50110">
    <property type="entry name" value="RESPONSE_REGULATORY"/>
    <property type="match status" value="1"/>
</dbReference>
<evidence type="ECO:0000313" key="10">
    <source>
        <dbReference type="Proteomes" id="UP000199602"/>
    </source>
</evidence>
<dbReference type="Gene3D" id="1.10.10.60">
    <property type="entry name" value="Homeodomain-like"/>
    <property type="match status" value="1"/>
</dbReference>
<dbReference type="Pfam" id="PF00158">
    <property type="entry name" value="Sigma54_activat"/>
    <property type="match status" value="1"/>
</dbReference>
<dbReference type="OrthoDB" id="9763792at2"/>
<dbReference type="CDD" id="cd00009">
    <property type="entry name" value="AAA"/>
    <property type="match status" value="1"/>
</dbReference>
<dbReference type="InterPro" id="IPR009057">
    <property type="entry name" value="Homeodomain-like_sf"/>
</dbReference>
<accession>A0A1H0FA89</accession>
<dbReference type="GO" id="GO:0043565">
    <property type="term" value="F:sequence-specific DNA binding"/>
    <property type="evidence" value="ECO:0007669"/>
    <property type="project" value="InterPro"/>
</dbReference>
<dbReference type="InterPro" id="IPR003593">
    <property type="entry name" value="AAA+_ATPase"/>
</dbReference>
<dbReference type="InterPro" id="IPR002078">
    <property type="entry name" value="Sigma_54_int"/>
</dbReference>
<proteinExistence type="predicted"/>
<evidence type="ECO:0000256" key="4">
    <source>
        <dbReference type="ARBA" id="ARBA00023125"/>
    </source>
</evidence>
<dbReference type="InterPro" id="IPR011006">
    <property type="entry name" value="CheY-like_superfamily"/>
</dbReference>
<keyword evidence="3" id="KW-0805">Transcription regulation</keyword>